<dbReference type="RefSeq" id="WP_165267614.1">
    <property type="nucleotide sequence ID" value="NZ_JAAKZY010000213.1"/>
</dbReference>
<dbReference type="InterPro" id="IPR036457">
    <property type="entry name" value="PPM-type-like_dom_sf"/>
</dbReference>
<feature type="domain" description="HTH merR-type" evidence="2">
    <location>
        <begin position="3"/>
        <end position="73"/>
    </location>
</feature>
<dbReference type="SMART" id="SM00331">
    <property type="entry name" value="PP2C_SIG"/>
    <property type="match status" value="1"/>
</dbReference>
<keyword evidence="1" id="KW-0238">DNA-binding</keyword>
<dbReference type="SUPFAM" id="SSF46955">
    <property type="entry name" value="Putative DNA-binding domain"/>
    <property type="match status" value="1"/>
</dbReference>
<dbReference type="Pfam" id="PF13411">
    <property type="entry name" value="MerR_1"/>
    <property type="match status" value="1"/>
</dbReference>
<dbReference type="CDD" id="cd01107">
    <property type="entry name" value="HTH_BmrR"/>
    <property type="match status" value="1"/>
</dbReference>
<accession>A0A6G4VJ62</accession>
<dbReference type="InterPro" id="IPR000551">
    <property type="entry name" value="MerR-type_HTH_dom"/>
</dbReference>
<feature type="domain" description="PPM-type phosphatase" evidence="3">
    <location>
        <begin position="121"/>
        <end position="349"/>
    </location>
</feature>
<reference evidence="4 5" key="1">
    <citation type="submission" date="2020-02" db="EMBL/GenBank/DDBJ databases">
        <title>Whole-genome analyses of novel actinobacteria.</title>
        <authorList>
            <person name="Sahin N."/>
            <person name="Gencbay T."/>
        </authorList>
    </citation>
    <scope>NUCLEOTIDE SEQUENCE [LARGE SCALE GENOMIC DNA]</scope>
    <source>
        <strain evidence="4 5">HC44</strain>
    </source>
</reference>
<name>A0A6G4VJ62_9ACTN</name>
<dbReference type="PANTHER" id="PTHR30204">
    <property type="entry name" value="REDOX-CYCLING DRUG-SENSING TRANSCRIPTIONAL ACTIVATOR SOXR"/>
    <property type="match status" value="1"/>
</dbReference>
<dbReference type="InterPro" id="IPR047057">
    <property type="entry name" value="MerR_fam"/>
</dbReference>
<keyword evidence="5" id="KW-1185">Reference proteome</keyword>
<dbReference type="GO" id="GO:0003700">
    <property type="term" value="F:DNA-binding transcription factor activity"/>
    <property type="evidence" value="ECO:0007669"/>
    <property type="project" value="InterPro"/>
</dbReference>
<organism evidence="4 5">
    <name type="scientific">Streptomyces scabichelini</name>
    <dbReference type="NCBI Taxonomy" id="2711217"/>
    <lineage>
        <taxon>Bacteria</taxon>
        <taxon>Bacillati</taxon>
        <taxon>Actinomycetota</taxon>
        <taxon>Actinomycetes</taxon>
        <taxon>Kitasatosporales</taxon>
        <taxon>Streptomycetaceae</taxon>
        <taxon>Streptomyces</taxon>
    </lineage>
</organism>
<dbReference type="CDD" id="cd00143">
    <property type="entry name" value="PP2Cc"/>
    <property type="match status" value="1"/>
</dbReference>
<evidence type="ECO:0000259" key="2">
    <source>
        <dbReference type="PROSITE" id="PS50937"/>
    </source>
</evidence>
<proteinExistence type="predicted"/>
<dbReference type="SUPFAM" id="SSF81606">
    <property type="entry name" value="PP2C-like"/>
    <property type="match status" value="1"/>
</dbReference>
<dbReference type="SMART" id="SM00332">
    <property type="entry name" value="PP2Cc"/>
    <property type="match status" value="1"/>
</dbReference>
<evidence type="ECO:0000313" key="4">
    <source>
        <dbReference type="EMBL" id="NGO13817.1"/>
    </source>
</evidence>
<dbReference type="Pfam" id="PF13672">
    <property type="entry name" value="PP2C_2"/>
    <property type="match status" value="1"/>
</dbReference>
<dbReference type="AlphaFoldDB" id="A0A6G4VJ62"/>
<dbReference type="SMART" id="SM00422">
    <property type="entry name" value="HTH_MERR"/>
    <property type="match status" value="1"/>
</dbReference>
<dbReference type="PROSITE" id="PS50937">
    <property type="entry name" value="HTH_MERR_2"/>
    <property type="match status" value="1"/>
</dbReference>
<dbReference type="Gene3D" id="1.10.1660.10">
    <property type="match status" value="1"/>
</dbReference>
<evidence type="ECO:0000313" key="5">
    <source>
        <dbReference type="Proteomes" id="UP000472335"/>
    </source>
</evidence>
<protein>
    <submittedName>
        <fullName evidence="4">MerR family transcriptional regulator</fullName>
    </submittedName>
</protein>
<dbReference type="GO" id="GO:0003677">
    <property type="term" value="F:DNA binding"/>
    <property type="evidence" value="ECO:0007669"/>
    <property type="project" value="UniProtKB-KW"/>
</dbReference>
<comment type="caution">
    <text evidence="4">The sequence shown here is derived from an EMBL/GenBank/DDBJ whole genome shotgun (WGS) entry which is preliminary data.</text>
</comment>
<dbReference type="PANTHER" id="PTHR30204:SF97">
    <property type="entry name" value="MERR FAMILY REGULATORY PROTEIN"/>
    <property type="match status" value="1"/>
</dbReference>
<evidence type="ECO:0000259" key="3">
    <source>
        <dbReference type="PROSITE" id="PS51746"/>
    </source>
</evidence>
<gene>
    <name evidence="4" type="ORF">G5C60_41060</name>
</gene>
<dbReference type="Proteomes" id="UP000472335">
    <property type="component" value="Unassembled WGS sequence"/>
</dbReference>
<dbReference type="InterPro" id="IPR001932">
    <property type="entry name" value="PPM-type_phosphatase-like_dom"/>
</dbReference>
<evidence type="ECO:0000256" key="1">
    <source>
        <dbReference type="ARBA" id="ARBA00023125"/>
    </source>
</evidence>
<dbReference type="EMBL" id="JAAKZY010000213">
    <property type="protein sequence ID" value="NGO13817.1"/>
    <property type="molecule type" value="Genomic_DNA"/>
</dbReference>
<dbReference type="PROSITE" id="PS51746">
    <property type="entry name" value="PPM_2"/>
    <property type="match status" value="1"/>
</dbReference>
<sequence length="355" mass="38093">MEMLTIGAFAKACRLSPKALRLYDELELLRPARVDSETGYRYYAPEQLEQARLVAWLRRLGMPLARIRQVCALEPASAAAEIRAYWARVEAETATRRDLAAFLVDHLSQVPRKDTTMLELRYSALSDAGLVRPANQDTAYAGTRVLAVADGFGPAGAPASTAAVEALKFLDTEPLPAGSVLNLLEDAVQGATQAVQDVAQSPEEDGTTLTAMLWTGSQLALVHIGDSRAYLLRDGDLFQITHDHTMVQSMIDEGRLTLEEAMAHPQRALLLKALTGGGPAPAPDVRLHDALPGDRYLLCSDGLSIVVPTSEIQETLTTIPSPEQAVRALIIAANNSGGPDNVSCVVADVVTTESS</sequence>
<dbReference type="Gene3D" id="3.60.40.10">
    <property type="entry name" value="PPM-type phosphatase domain"/>
    <property type="match status" value="1"/>
</dbReference>
<dbReference type="InterPro" id="IPR009061">
    <property type="entry name" value="DNA-bd_dom_put_sf"/>
</dbReference>